<dbReference type="GO" id="GO:0001228">
    <property type="term" value="F:DNA-binding transcription activator activity, RNA polymerase II-specific"/>
    <property type="evidence" value="ECO:0007669"/>
    <property type="project" value="UniProtKB-ARBA"/>
</dbReference>
<feature type="domain" description="HTH APSES-type" evidence="7">
    <location>
        <begin position="327"/>
        <end position="433"/>
    </location>
</feature>
<dbReference type="PROSITE" id="PS51299">
    <property type="entry name" value="HTH_APSES"/>
    <property type="match status" value="1"/>
</dbReference>
<dbReference type="PROSITE" id="PS50088">
    <property type="entry name" value="ANK_REPEAT"/>
    <property type="match status" value="2"/>
</dbReference>
<dbReference type="CDD" id="cd22455">
    <property type="entry name" value="KH-I_Rnc1_rpt1"/>
    <property type="match status" value="1"/>
</dbReference>
<feature type="region of interest" description="Disordered" evidence="6">
    <location>
        <begin position="210"/>
        <end position="238"/>
    </location>
</feature>
<evidence type="ECO:0000256" key="3">
    <source>
        <dbReference type="PROSITE-ProRule" id="PRU00023"/>
    </source>
</evidence>
<dbReference type="InterPro" id="IPR049786">
    <property type="entry name" value="Rnc1_KH-I_3"/>
</dbReference>
<feature type="repeat" description="ANK" evidence="3">
    <location>
        <begin position="588"/>
        <end position="620"/>
    </location>
</feature>
<evidence type="ECO:0000259" key="7">
    <source>
        <dbReference type="PROSITE" id="PS51299"/>
    </source>
</evidence>
<evidence type="ECO:0000256" key="2">
    <source>
        <dbReference type="ARBA" id="ARBA00023043"/>
    </source>
</evidence>
<dbReference type="InterPro" id="IPR004087">
    <property type="entry name" value="KH_dom"/>
</dbReference>
<reference evidence="8 9" key="1">
    <citation type="journal article" date="2017" name="Mycologia">
        <title>Bifiguratus adelaidae, gen. et sp. nov., a new member of Mucoromycotina in endophytic and soil-dwelling habitats.</title>
        <authorList>
            <person name="Torres-Cruz T.J."/>
            <person name="Billingsley Tobias T.L."/>
            <person name="Almatruk M."/>
            <person name="Hesse C."/>
            <person name="Kuske C.R."/>
            <person name="Desiro A."/>
            <person name="Benucci G.M."/>
            <person name="Bonito G."/>
            <person name="Stajich J.E."/>
            <person name="Dunlap C."/>
            <person name="Arnold A.E."/>
            <person name="Porras-Alfaro A."/>
        </authorList>
    </citation>
    <scope>NUCLEOTIDE SEQUENCE [LARGE SCALE GENOMIC DNA]</scope>
    <source>
        <strain evidence="8 9">AZ0501</strain>
    </source>
</reference>
<keyword evidence="5" id="KW-0175">Coiled coil</keyword>
<dbReference type="InterPro" id="IPR051642">
    <property type="entry name" value="SWI6-like"/>
</dbReference>
<dbReference type="InterPro" id="IPR004088">
    <property type="entry name" value="KH_dom_type_1"/>
</dbReference>
<dbReference type="AlphaFoldDB" id="A0A261Y3S0"/>
<dbReference type="SMART" id="SM00248">
    <property type="entry name" value="ANK"/>
    <property type="match status" value="4"/>
</dbReference>
<dbReference type="CDD" id="cd22457">
    <property type="entry name" value="KH-I_Rnc1_rpt3"/>
    <property type="match status" value="1"/>
</dbReference>
<sequence length="997" mass="109935">MSGPDKVSTPNADDHFKTNGNHELTEDANGTTLSLRALVSTKEAGVIIGKGGKNVADLREETDVKAGVSKVIQGVHDRVLTVSGSLEGVAKAFSMIAGTILENTTIPNTLTSTITPTTATIRLLISHNLMGSIIGRQGVKIKNIQDMSGVRMVASKDMLPQSTERVVDVQGTPEGIHIAITEIGRCLLEDWERGVGTVLYNPSVRLTHSNYSSDWDKKPASPTSTGRPNSSSTSAAFLNNPNIRTQNISIPNDMVGCIIGKGGAKIAEIRQLSGSRISIAKTPHDESGERMFTIQGTPEANEKALYLLFAQLESEKERRLNSAENEIYKATYSGVPVYEFLCKGVAVMRRRSDSYLNATQILKVADFDKPQRTRILEREVQKGEHEKVQGGYGKYQGTWVPFERGIELAKQYNVLHDLQPIFDYNQDGKSPPLAPKHITAATNRPRKPRVPKPVTGGKGGKKMPRALSNRMSMRSYSDSEISEDMLDESEDELASTEYPVERGRYNVIVDGQFDSDVSSLSSHSNDGSVGRSQKRRRVMNRVHAYGGKQSSRYAKVLLQYFISDQQDIPKLLLDPPPDLDINLVIDEEGHSSLHWAAAMANMEVVQLLISHQVNIASVNYSGQTALMRSVLFTNNYTDRSFADLLEFLQKTIFTIDKQDRTVFHHVCATAGVSGKLAASKYYMDCLLDKLADFPSELVELLNVQDEGGNTALLVAAAGGAKKICRLLLSKGADPTIPNRAGKRAQDYLEGGGGMVGLASVDIEEYVPEAVASAFRHLHDGYEEDLKEKEESLQQVNDMMIDLQRQISENEKALIEINDKANDLQAAQTKIQELEAKLRNIVMKRHIRRIKDMALNDESNEEHNANSFLHSDPVESQDVKASTQQHEVKPEPVHHPKSVGELFPTPVTSQLPSTQTNNKSETADTDPETRAAQLQEELRSHKDGFERLIAEYVTLAAESSAQSENYRRLIALSCGIPYEEVDSLLNPLAAQLAVEEGY</sequence>
<dbReference type="SUPFAM" id="SSF54616">
    <property type="entry name" value="DNA-binding domain of Mlu1-box binding protein MBP1"/>
    <property type="match status" value="1"/>
</dbReference>
<dbReference type="PROSITE" id="PS50297">
    <property type="entry name" value="ANK_REP_REGION"/>
    <property type="match status" value="2"/>
</dbReference>
<dbReference type="InterPro" id="IPR036770">
    <property type="entry name" value="Ankyrin_rpt-contain_sf"/>
</dbReference>
<dbReference type="InterPro" id="IPR036612">
    <property type="entry name" value="KH_dom_type_1_sf"/>
</dbReference>
<feature type="compositionally biased region" description="Polar residues" evidence="6">
    <location>
        <begin position="905"/>
        <end position="919"/>
    </location>
</feature>
<proteinExistence type="predicted"/>
<evidence type="ECO:0000256" key="1">
    <source>
        <dbReference type="ARBA" id="ARBA00022737"/>
    </source>
</evidence>
<keyword evidence="4" id="KW-0694">RNA-binding</keyword>
<dbReference type="Proteomes" id="UP000242875">
    <property type="component" value="Unassembled WGS sequence"/>
</dbReference>
<dbReference type="SMART" id="SM00322">
    <property type="entry name" value="KH"/>
    <property type="match status" value="3"/>
</dbReference>
<dbReference type="Pfam" id="PF04383">
    <property type="entry name" value="KilA-N"/>
    <property type="match status" value="1"/>
</dbReference>
<dbReference type="OrthoDB" id="1937934at2759"/>
<comment type="caution">
    <text evidence="8">The sequence shown here is derived from an EMBL/GenBank/DDBJ whole genome shotgun (WGS) entry which is preliminary data.</text>
</comment>
<dbReference type="GO" id="GO:0030907">
    <property type="term" value="C:MBF transcription complex"/>
    <property type="evidence" value="ECO:0007669"/>
    <property type="project" value="TreeGrafter"/>
</dbReference>
<evidence type="ECO:0000256" key="5">
    <source>
        <dbReference type="SAM" id="Coils"/>
    </source>
</evidence>
<feature type="region of interest" description="Disordered" evidence="6">
    <location>
        <begin position="427"/>
        <end position="465"/>
    </location>
</feature>
<accession>A0A261Y3S0</accession>
<dbReference type="Gene3D" id="3.30.1370.10">
    <property type="entry name" value="K Homology domain, type 1"/>
    <property type="match status" value="3"/>
</dbReference>
<dbReference type="Gene3D" id="1.25.40.20">
    <property type="entry name" value="Ankyrin repeat-containing domain"/>
    <property type="match status" value="1"/>
</dbReference>
<dbReference type="PANTHER" id="PTHR43828">
    <property type="entry name" value="ASPARAGINASE"/>
    <property type="match status" value="1"/>
</dbReference>
<dbReference type="SUPFAM" id="SSF48403">
    <property type="entry name" value="Ankyrin repeat"/>
    <property type="match status" value="1"/>
</dbReference>
<dbReference type="FunFam" id="3.10.260.10:FF:000001">
    <property type="entry name" value="APSES transcription factor (MbpA)"/>
    <property type="match status" value="1"/>
</dbReference>
<feature type="coiled-coil region" evidence="5">
    <location>
        <begin position="778"/>
        <end position="843"/>
    </location>
</feature>
<dbReference type="SMART" id="SM01252">
    <property type="entry name" value="KilA-N"/>
    <property type="match status" value="1"/>
</dbReference>
<evidence type="ECO:0000256" key="4">
    <source>
        <dbReference type="PROSITE-ProRule" id="PRU00117"/>
    </source>
</evidence>
<keyword evidence="9" id="KW-1185">Reference proteome</keyword>
<dbReference type="Pfam" id="PF12796">
    <property type="entry name" value="Ank_2"/>
    <property type="match status" value="1"/>
</dbReference>
<feature type="region of interest" description="Disordered" evidence="6">
    <location>
        <begin position="854"/>
        <end position="930"/>
    </location>
</feature>
<keyword evidence="2 3" id="KW-0040">ANK repeat</keyword>
<dbReference type="InterPro" id="IPR018004">
    <property type="entry name" value="KilA/APSES_HTH"/>
</dbReference>
<feature type="repeat" description="ANK" evidence="3">
    <location>
        <begin position="707"/>
        <end position="739"/>
    </location>
</feature>
<dbReference type="SUPFAM" id="SSF54791">
    <property type="entry name" value="Eukaryotic type KH-domain (KH-domain type I)"/>
    <property type="match status" value="3"/>
</dbReference>
<dbReference type="Gene3D" id="3.10.260.10">
    <property type="entry name" value="Transcription regulator HTH, APSES-type DNA-binding domain"/>
    <property type="match status" value="1"/>
</dbReference>
<gene>
    <name evidence="8" type="ORF">BZG36_02295</name>
</gene>
<dbReference type="GO" id="GO:0003677">
    <property type="term" value="F:DNA binding"/>
    <property type="evidence" value="ECO:0007669"/>
    <property type="project" value="InterPro"/>
</dbReference>
<dbReference type="InterPro" id="IPR036887">
    <property type="entry name" value="HTH_APSES_sf"/>
</dbReference>
<dbReference type="GO" id="GO:0033309">
    <property type="term" value="C:SBF transcription complex"/>
    <property type="evidence" value="ECO:0007669"/>
    <property type="project" value="TreeGrafter"/>
</dbReference>
<dbReference type="GO" id="GO:0003723">
    <property type="term" value="F:RNA binding"/>
    <property type="evidence" value="ECO:0007669"/>
    <property type="project" value="UniProtKB-UniRule"/>
</dbReference>
<evidence type="ECO:0000313" key="8">
    <source>
        <dbReference type="EMBL" id="OZJ05241.1"/>
    </source>
</evidence>
<evidence type="ECO:0000313" key="9">
    <source>
        <dbReference type="Proteomes" id="UP000242875"/>
    </source>
</evidence>
<feature type="compositionally biased region" description="Polar residues" evidence="6">
    <location>
        <begin position="18"/>
        <end position="28"/>
    </location>
</feature>
<dbReference type="PANTHER" id="PTHR43828:SF15">
    <property type="entry name" value="TRANSCRIPTION FACTOR MBP1"/>
    <property type="match status" value="1"/>
</dbReference>
<feature type="compositionally biased region" description="Polar residues" evidence="6">
    <location>
        <begin position="221"/>
        <end position="238"/>
    </location>
</feature>
<dbReference type="Pfam" id="PF00013">
    <property type="entry name" value="KH_1"/>
    <property type="match status" value="3"/>
</dbReference>
<keyword evidence="1" id="KW-0677">Repeat</keyword>
<protein>
    <recommendedName>
        <fullName evidence="7">HTH APSES-type domain-containing protein</fullName>
    </recommendedName>
</protein>
<evidence type="ECO:0000256" key="6">
    <source>
        <dbReference type="SAM" id="MobiDB-lite"/>
    </source>
</evidence>
<dbReference type="InterPro" id="IPR003163">
    <property type="entry name" value="Tscrpt_reg_HTH_APSES-type"/>
</dbReference>
<feature type="region of interest" description="Disordered" evidence="6">
    <location>
        <begin position="1"/>
        <end position="28"/>
    </location>
</feature>
<organism evidence="8 9">
    <name type="scientific">Bifiguratus adelaidae</name>
    <dbReference type="NCBI Taxonomy" id="1938954"/>
    <lineage>
        <taxon>Eukaryota</taxon>
        <taxon>Fungi</taxon>
        <taxon>Fungi incertae sedis</taxon>
        <taxon>Mucoromycota</taxon>
        <taxon>Mucoromycotina</taxon>
        <taxon>Endogonomycetes</taxon>
        <taxon>Endogonales</taxon>
        <taxon>Endogonales incertae sedis</taxon>
        <taxon>Bifiguratus</taxon>
    </lineage>
</organism>
<dbReference type="EMBL" id="MVBO01000019">
    <property type="protein sequence ID" value="OZJ05241.1"/>
    <property type="molecule type" value="Genomic_DNA"/>
</dbReference>
<dbReference type="InterPro" id="IPR002110">
    <property type="entry name" value="Ankyrin_rpt"/>
</dbReference>
<dbReference type="PROSITE" id="PS50084">
    <property type="entry name" value="KH_TYPE_1"/>
    <property type="match status" value="3"/>
</dbReference>
<name>A0A261Y3S0_9FUNG</name>
<dbReference type="CDD" id="cd22456">
    <property type="entry name" value="KH-I_Rnc1_rpt2"/>
    <property type="match status" value="1"/>
</dbReference>
<dbReference type="Pfam" id="PF00023">
    <property type="entry name" value="Ank"/>
    <property type="match status" value="1"/>
</dbReference>